<keyword evidence="5" id="KW-0408">Iron</keyword>
<evidence type="ECO:0000313" key="10">
    <source>
        <dbReference type="Proteomes" id="UP000544222"/>
    </source>
</evidence>
<feature type="transmembrane region" description="Helical" evidence="7">
    <location>
        <begin position="151"/>
        <end position="170"/>
    </location>
</feature>
<dbReference type="GO" id="GO:0005886">
    <property type="term" value="C:plasma membrane"/>
    <property type="evidence" value="ECO:0007669"/>
    <property type="project" value="TreeGrafter"/>
</dbReference>
<feature type="transmembrane region" description="Helical" evidence="7">
    <location>
        <begin position="12"/>
        <end position="34"/>
    </location>
</feature>
<dbReference type="Pfam" id="PF12838">
    <property type="entry name" value="Fer4_7"/>
    <property type="match status" value="1"/>
</dbReference>
<keyword evidence="1" id="KW-0813">Transport</keyword>
<dbReference type="GO" id="GO:0051539">
    <property type="term" value="F:4 iron, 4 sulfur cluster binding"/>
    <property type="evidence" value="ECO:0007669"/>
    <property type="project" value="UniProtKB-KW"/>
</dbReference>
<keyword evidence="7" id="KW-1133">Transmembrane helix</keyword>
<keyword evidence="6" id="KW-0411">Iron-sulfur</keyword>
<keyword evidence="7" id="KW-0812">Transmembrane</keyword>
<keyword evidence="10" id="KW-1185">Reference proteome</keyword>
<feature type="transmembrane region" description="Helical" evidence="7">
    <location>
        <begin position="177"/>
        <end position="198"/>
    </location>
</feature>
<name>A0A7W5DQ86_9PORP</name>
<dbReference type="SUPFAM" id="SSF54862">
    <property type="entry name" value="4Fe-4S ferredoxins"/>
    <property type="match status" value="2"/>
</dbReference>
<feature type="domain" description="4Fe-4S ferredoxin-type" evidence="8">
    <location>
        <begin position="253"/>
        <end position="279"/>
    </location>
</feature>
<dbReference type="Pfam" id="PF13183">
    <property type="entry name" value="Fer4_8"/>
    <property type="match status" value="1"/>
</dbReference>
<dbReference type="PROSITE" id="PS51379">
    <property type="entry name" value="4FE4S_FER_2"/>
    <property type="match status" value="6"/>
</dbReference>
<feature type="domain" description="4Fe-4S ferredoxin-type" evidence="8">
    <location>
        <begin position="339"/>
        <end position="367"/>
    </location>
</feature>
<dbReference type="EMBL" id="JACHYB010000001">
    <property type="protein sequence ID" value="MBB3186758.1"/>
    <property type="molecule type" value="Genomic_DNA"/>
</dbReference>
<accession>A0A7W5DQ86</accession>
<keyword evidence="7" id="KW-0472">Membrane</keyword>
<evidence type="ECO:0000256" key="2">
    <source>
        <dbReference type="ARBA" id="ARBA00022485"/>
    </source>
</evidence>
<evidence type="ECO:0000256" key="1">
    <source>
        <dbReference type="ARBA" id="ARBA00022448"/>
    </source>
</evidence>
<feature type="transmembrane region" description="Helical" evidence="7">
    <location>
        <begin position="108"/>
        <end position="131"/>
    </location>
</feature>
<dbReference type="CDD" id="cd16373">
    <property type="entry name" value="DMSOR_beta_like"/>
    <property type="match status" value="1"/>
</dbReference>
<organism evidence="9 10">
    <name type="scientific">Microbacter margulisiae</name>
    <dbReference type="NCBI Taxonomy" id="1350067"/>
    <lineage>
        <taxon>Bacteria</taxon>
        <taxon>Pseudomonadati</taxon>
        <taxon>Bacteroidota</taxon>
        <taxon>Bacteroidia</taxon>
        <taxon>Bacteroidales</taxon>
        <taxon>Porphyromonadaceae</taxon>
        <taxon>Microbacter</taxon>
    </lineage>
</organism>
<proteinExistence type="predicted"/>
<dbReference type="RefSeq" id="WP_183412606.1">
    <property type="nucleotide sequence ID" value="NZ_JACHYB010000001.1"/>
</dbReference>
<dbReference type="GO" id="GO:0046872">
    <property type="term" value="F:metal ion binding"/>
    <property type="evidence" value="ECO:0007669"/>
    <property type="project" value="UniProtKB-KW"/>
</dbReference>
<evidence type="ECO:0000256" key="6">
    <source>
        <dbReference type="ARBA" id="ARBA00023014"/>
    </source>
</evidence>
<dbReference type="AlphaFoldDB" id="A0A7W5DQ86"/>
<comment type="caution">
    <text evidence="9">The sequence shown here is derived from an EMBL/GenBank/DDBJ whole genome shotgun (WGS) entry which is preliminary data.</text>
</comment>
<evidence type="ECO:0000313" key="9">
    <source>
        <dbReference type="EMBL" id="MBB3186758.1"/>
    </source>
</evidence>
<sequence length="511" mass="56668">MKTNGLKWLRVVLALLIFIPTVLFFIDVFHLLPIKWDVILHVQLVPAILDSMWGIVIVILLLTLLFGRIYCSVICPAGILQDFFSRFSAGKKKRRQRRVLKYAKPKNWLRYTILALTVGSFMLGSSALIVLLDPYSNMGRVLADLVRPALIPLNAFVVNKAFAMGIYSFLPVSASGISMVAIVVSSLFLITIAVMSLLRGRLYCNTICPVGTFLGLVSRFSLFRVVINESACTHCNVCSRSCKSQCIDSKESIIDTSRCVTCFNCLTSCTQNAIGYRFAGFSKSHKAVPTVEKTVNTRRREFLALSTTAMMTAPFAMAQSQSKKLATQQLPIMPPGAGKREHFNMRCTACHACVTQCPSNVLIPAVFDYGIMGLMQPRMYYDKGFCQPNCTICMDVCPAGALTPLTLKEKQLTQVGRVAFTLEDCVVYKNHTDCGSCSEHCPTQAVKMVDYKDGLRIPEVTPEICIGCGGCEYACPARPKAIVVHANYDQQWAKKPPKEKEKNIEVQSFGF</sequence>
<evidence type="ECO:0000256" key="4">
    <source>
        <dbReference type="ARBA" id="ARBA00022982"/>
    </source>
</evidence>
<feature type="domain" description="4Fe-4S ferredoxin-type" evidence="8">
    <location>
        <begin position="456"/>
        <end position="487"/>
    </location>
</feature>
<protein>
    <submittedName>
        <fullName evidence="9">Ferredoxin</fullName>
    </submittedName>
</protein>
<reference evidence="9 10" key="1">
    <citation type="submission" date="2020-08" db="EMBL/GenBank/DDBJ databases">
        <title>Genomic Encyclopedia of Type Strains, Phase IV (KMG-IV): sequencing the most valuable type-strain genomes for metagenomic binning, comparative biology and taxonomic classification.</title>
        <authorList>
            <person name="Goeker M."/>
        </authorList>
    </citation>
    <scope>NUCLEOTIDE SEQUENCE [LARGE SCALE GENOMIC DNA]</scope>
    <source>
        <strain evidence="9 10">DSM 27471</strain>
    </source>
</reference>
<dbReference type="InterPro" id="IPR017900">
    <property type="entry name" value="4Fe4S_Fe_S_CS"/>
</dbReference>
<dbReference type="Pfam" id="PF12801">
    <property type="entry name" value="Fer4_5"/>
    <property type="match status" value="2"/>
</dbReference>
<evidence type="ECO:0000256" key="7">
    <source>
        <dbReference type="SAM" id="Phobius"/>
    </source>
</evidence>
<feature type="domain" description="4Fe-4S ferredoxin-type" evidence="8">
    <location>
        <begin position="422"/>
        <end position="451"/>
    </location>
</feature>
<dbReference type="InterPro" id="IPR051684">
    <property type="entry name" value="Electron_Trans/Redox"/>
</dbReference>
<evidence type="ECO:0000259" key="8">
    <source>
        <dbReference type="PROSITE" id="PS51379"/>
    </source>
</evidence>
<feature type="domain" description="4Fe-4S ferredoxin-type" evidence="8">
    <location>
        <begin position="377"/>
        <end position="407"/>
    </location>
</feature>
<dbReference type="PROSITE" id="PS00198">
    <property type="entry name" value="4FE4S_FER_1"/>
    <property type="match status" value="2"/>
</dbReference>
<dbReference type="Proteomes" id="UP000544222">
    <property type="component" value="Unassembled WGS sequence"/>
</dbReference>
<dbReference type="Gene3D" id="3.30.70.20">
    <property type="match status" value="3"/>
</dbReference>
<keyword evidence="2" id="KW-0004">4Fe-4S</keyword>
<evidence type="ECO:0000256" key="5">
    <source>
        <dbReference type="ARBA" id="ARBA00023004"/>
    </source>
</evidence>
<feature type="domain" description="4Fe-4S ferredoxin-type" evidence="8">
    <location>
        <begin position="223"/>
        <end position="252"/>
    </location>
</feature>
<feature type="transmembrane region" description="Helical" evidence="7">
    <location>
        <begin position="54"/>
        <end position="87"/>
    </location>
</feature>
<dbReference type="PANTHER" id="PTHR30176">
    <property type="entry name" value="FERREDOXIN-TYPE PROTEIN NAPH"/>
    <property type="match status" value="1"/>
</dbReference>
<dbReference type="PANTHER" id="PTHR30176:SF3">
    <property type="entry name" value="FERREDOXIN-TYPE PROTEIN NAPH"/>
    <property type="match status" value="1"/>
</dbReference>
<dbReference type="InterPro" id="IPR017896">
    <property type="entry name" value="4Fe4S_Fe-S-bd"/>
</dbReference>
<evidence type="ECO:0000256" key="3">
    <source>
        <dbReference type="ARBA" id="ARBA00022723"/>
    </source>
</evidence>
<keyword evidence="4" id="KW-0249">Electron transport</keyword>
<keyword evidence="3" id="KW-0479">Metal-binding</keyword>
<gene>
    <name evidence="9" type="ORF">FHX64_000921</name>
</gene>